<dbReference type="InterPro" id="IPR002789">
    <property type="entry name" value="HerA_central"/>
</dbReference>
<dbReference type="EMBL" id="BMPF01000007">
    <property type="protein sequence ID" value="GGL44530.1"/>
    <property type="molecule type" value="Genomic_DNA"/>
</dbReference>
<evidence type="ECO:0000313" key="4">
    <source>
        <dbReference type="Proteomes" id="UP000628840"/>
    </source>
</evidence>
<dbReference type="InterPro" id="IPR027417">
    <property type="entry name" value="P-loop_NTPase"/>
</dbReference>
<dbReference type="Pfam" id="PF01935">
    <property type="entry name" value="DUF87"/>
    <property type="match status" value="1"/>
</dbReference>
<dbReference type="PANTHER" id="PTHR30121">
    <property type="entry name" value="UNCHARACTERIZED PROTEIN YJGR-RELATED"/>
    <property type="match status" value="1"/>
</dbReference>
<keyword evidence="4" id="KW-1185">Reference proteome</keyword>
<dbReference type="SUPFAM" id="SSF52540">
    <property type="entry name" value="P-loop containing nucleoside triphosphate hydrolases"/>
    <property type="match status" value="1"/>
</dbReference>
<feature type="region of interest" description="Disordered" evidence="1">
    <location>
        <begin position="423"/>
        <end position="448"/>
    </location>
</feature>
<reference evidence="3 4" key="1">
    <citation type="journal article" date="2019" name="Int. J. Syst. Evol. Microbiol.">
        <title>The Global Catalogue of Microorganisms (GCM) 10K type strain sequencing project: providing services to taxonomists for standard genome sequencing and annotation.</title>
        <authorList>
            <consortium name="The Broad Institute Genomics Platform"/>
            <consortium name="The Broad Institute Genome Sequencing Center for Infectious Disease"/>
            <person name="Wu L."/>
            <person name="Ma J."/>
        </authorList>
    </citation>
    <scope>NUCLEOTIDE SEQUENCE [LARGE SCALE GENOMIC DNA]</scope>
    <source>
        <strain evidence="3 4">JCM 19585</strain>
    </source>
</reference>
<evidence type="ECO:0000259" key="2">
    <source>
        <dbReference type="Pfam" id="PF01935"/>
    </source>
</evidence>
<feature type="region of interest" description="Disordered" evidence="1">
    <location>
        <begin position="645"/>
        <end position="666"/>
    </location>
</feature>
<dbReference type="Proteomes" id="UP000628840">
    <property type="component" value="Unassembled WGS sequence"/>
</dbReference>
<proteinExistence type="predicted"/>
<feature type="region of interest" description="Disordered" evidence="1">
    <location>
        <begin position="1305"/>
        <end position="1328"/>
    </location>
</feature>
<feature type="domain" description="Helicase HerA central" evidence="2">
    <location>
        <begin position="458"/>
        <end position="744"/>
    </location>
</feature>
<dbReference type="OrthoDB" id="214394at2157"/>
<sequence length="1425" mass="158597">MSEYLCVTPTTEAVAPAGVPRILESLHKLTNEDSGLGAKLNPLSSSTPPRFEFLALSTGDDAPVEFYYSADDYLDTLEERLQSVYPETFDVEPVDLNVESRLIQPVEYARAEFIDAYQQDALQYEFSENEQYTLTEDGGIEAPSVDVTADSVVSIDDIALELATGDETPIEKPTLTEEGTILARPATDAVSPYGVRWRGSASRKEDWMTSLAPFTDGEDEESLSAVDQPGAALASLIDHVNDATEPLAFQVVFERRANWQSDADVRKEDLIDGRDTLAQRLVGDLLAYDPEYEDERPDRSELSDRVVRRLDAIRATNPQRSFTANIRAIGVPTSDDGQESLDERLASLAPVFDPLDGPFYHVDTERLRESGFRQAKKEQNARTALQRLLDAELVTGRGKTRPDFVLSGRELAHFLLVPSSEQLSIEGSRGTRAEQQSRNPLARPDPDLMSEFREGMAIGRALDDTGTPEDTPTRLPPSLLPTHYGRFGTTGAGKSKALINDLLSLYANTDGPTILIDPKGDGMSENYMRAHAARYGLDDLEENVIHFAIPESLPGFSFFNIEPALENGERRADAVQKKADHYEEILKLVMGQERYERATVAPGLIKTLIKALFDEEHGRENGEYRESENYFAHRQLENALDQLWEAGPPQPDLSAAPQSSDDAVTRSLRRQLQADKTTFSNIMGGVGNRLSMVSDDTNLRRIFNNTEPQFDFREILDEDTVVLFDLGNLREDAARIMTGVILTNLEAALQEENHDAARRPEDYVVNLLIDEAASVAVSDIMNNLLEQGRSFRLSVGLSMQFPEQMKAEGGRRAYLNVLNNIGSPLVGKISVDRELAQAMAHEEMDPEAFANRIRSLPRGEWVANLPSPVFGETGPYPFSLAPLPIPDGHPESDQPLTPDEEARFEDVLTRIHDNVEETYGVTEDETPTTQPPAELGELLDVTDGELDVALAKIVRSVQLRTNRRDGNDWVAVETVDDELRRLFEDADADAPSYDELSAVRQRSRFLETTVDMDADELVIRLTEDGEDVATPETGSVQSAGSEKHDMALEQIEQELTAQGFTVSILTQDGSEKPDARATHPDFEEPFAIEVETTTPGKPAKVLTNLRKAQEAGEIPLFVVRSDESQTYWAERVEQTLTEPTRELESGETRFYTTDESITFNGGATEDGGLTAVRPVGDSQQNVWAERDGQVVLIDGEGTEYLRVDSVDDVSKARVPAVYSYDSAADEYVVYDQDSQRVYSTKEAFSDDWTKIKRPFVPADDLLIPEIQPAHYAILILSTEGESFVYRDGEMTPLDGLSQLTLTTEPAENASLSEENLPTEQSVQSSETEHVEKLSESEIADLEGNPDEVVAYFARTHLTESPNASERSERVYNVYRSWVEDAGLSPDSKRWFTRRLRNHINFESIVKKQGDETVRHYDGIELTEAD</sequence>
<evidence type="ECO:0000256" key="1">
    <source>
        <dbReference type="SAM" id="MobiDB-lite"/>
    </source>
</evidence>
<organism evidence="3 4">
    <name type="scientific">Halarchaeum grantii</name>
    <dbReference type="NCBI Taxonomy" id="1193105"/>
    <lineage>
        <taxon>Archaea</taxon>
        <taxon>Methanobacteriati</taxon>
        <taxon>Methanobacteriota</taxon>
        <taxon>Stenosarchaea group</taxon>
        <taxon>Halobacteria</taxon>
        <taxon>Halobacteriales</taxon>
        <taxon>Halobacteriaceae</taxon>
    </lineage>
</organism>
<feature type="compositionally biased region" description="Polar residues" evidence="1">
    <location>
        <begin position="1305"/>
        <end position="1325"/>
    </location>
</feature>
<name>A0A830FDL6_9EURY</name>
<dbReference type="RefSeq" id="WP_188884470.1">
    <property type="nucleotide sequence ID" value="NZ_BMPF01000007.1"/>
</dbReference>
<dbReference type="PANTHER" id="PTHR30121:SF6">
    <property type="entry name" value="SLR6007 PROTEIN"/>
    <property type="match status" value="1"/>
</dbReference>
<comment type="caution">
    <text evidence="3">The sequence shown here is derived from an EMBL/GenBank/DDBJ whole genome shotgun (WGS) entry which is preliminary data.</text>
</comment>
<accession>A0A830FDL6</accession>
<dbReference type="Gene3D" id="3.40.50.300">
    <property type="entry name" value="P-loop containing nucleotide triphosphate hydrolases"/>
    <property type="match status" value="2"/>
</dbReference>
<gene>
    <name evidence="3" type="ORF">GCM10009037_29910</name>
</gene>
<dbReference type="InterPro" id="IPR051162">
    <property type="entry name" value="T4SS_component"/>
</dbReference>
<feature type="region of interest" description="Disordered" evidence="1">
    <location>
        <begin position="461"/>
        <end position="481"/>
    </location>
</feature>
<protein>
    <recommendedName>
        <fullName evidence="2">Helicase HerA central domain-containing protein</fullName>
    </recommendedName>
</protein>
<evidence type="ECO:0000313" key="3">
    <source>
        <dbReference type="EMBL" id="GGL44530.1"/>
    </source>
</evidence>